<organism evidence="5 6">
    <name type="scientific">Rhizobium setariae</name>
    <dbReference type="NCBI Taxonomy" id="2801340"/>
    <lineage>
        <taxon>Bacteria</taxon>
        <taxon>Pseudomonadati</taxon>
        <taxon>Pseudomonadota</taxon>
        <taxon>Alphaproteobacteria</taxon>
        <taxon>Hyphomicrobiales</taxon>
        <taxon>Rhizobiaceae</taxon>
        <taxon>Rhizobium/Agrobacterium group</taxon>
        <taxon>Rhizobium</taxon>
    </lineage>
</organism>
<comment type="caution">
    <text evidence="5">The sequence shown here is derived from an EMBL/GenBank/DDBJ whole genome shotgun (WGS) entry which is preliminary data.</text>
</comment>
<evidence type="ECO:0000256" key="2">
    <source>
        <dbReference type="ARBA" id="ARBA00023125"/>
    </source>
</evidence>
<sequence>MPLKRRKNTAPHPSCPLAKCMGLLSGAWTPNIIWYLSQGPRRFSELRADIPTISSKVLSTRLKELEGRGILNRQVMPTSPPSVEYALTPLGGELMPAIEAIVDVSHRLRLKALGLCDEAERATAA</sequence>
<dbReference type="PANTHER" id="PTHR33204:SF18">
    <property type="entry name" value="TRANSCRIPTIONAL REGULATORY PROTEIN"/>
    <property type="match status" value="1"/>
</dbReference>
<dbReference type="Pfam" id="PF01638">
    <property type="entry name" value="HxlR"/>
    <property type="match status" value="1"/>
</dbReference>
<keyword evidence="1" id="KW-0805">Transcription regulation</keyword>
<keyword evidence="6" id="KW-1185">Reference proteome</keyword>
<keyword evidence="2" id="KW-0238">DNA-binding</keyword>
<dbReference type="EMBL" id="JAEQNC010000001">
    <property type="protein sequence ID" value="MBL0370486.1"/>
    <property type="molecule type" value="Genomic_DNA"/>
</dbReference>
<proteinExistence type="predicted"/>
<evidence type="ECO:0000313" key="5">
    <source>
        <dbReference type="EMBL" id="MBL0370486.1"/>
    </source>
</evidence>
<protein>
    <submittedName>
        <fullName evidence="5">Helix-turn-helix transcriptional regulator</fullName>
    </submittedName>
</protein>
<keyword evidence="3" id="KW-0804">Transcription</keyword>
<dbReference type="GO" id="GO:0003677">
    <property type="term" value="F:DNA binding"/>
    <property type="evidence" value="ECO:0007669"/>
    <property type="project" value="UniProtKB-KW"/>
</dbReference>
<feature type="domain" description="HTH hxlR-type" evidence="4">
    <location>
        <begin position="15"/>
        <end position="113"/>
    </location>
</feature>
<dbReference type="RefSeq" id="WP_201651713.1">
    <property type="nucleotide sequence ID" value="NZ_JAEQNC010000001.1"/>
</dbReference>
<accession>A0A936YPN7</accession>
<dbReference type="Gene3D" id="1.10.10.10">
    <property type="entry name" value="Winged helix-like DNA-binding domain superfamily/Winged helix DNA-binding domain"/>
    <property type="match status" value="1"/>
</dbReference>
<dbReference type="InterPro" id="IPR036390">
    <property type="entry name" value="WH_DNA-bd_sf"/>
</dbReference>
<evidence type="ECO:0000256" key="3">
    <source>
        <dbReference type="ARBA" id="ARBA00023163"/>
    </source>
</evidence>
<evidence type="ECO:0000259" key="4">
    <source>
        <dbReference type="PROSITE" id="PS51118"/>
    </source>
</evidence>
<dbReference type="Proteomes" id="UP000633219">
    <property type="component" value="Unassembled WGS sequence"/>
</dbReference>
<reference evidence="5" key="1">
    <citation type="submission" date="2021-01" db="EMBL/GenBank/DDBJ databases">
        <title>Rhizobium sp. strain KVB221 16S ribosomal RNA gene Genome sequencing and assembly.</title>
        <authorList>
            <person name="Kang M."/>
        </authorList>
    </citation>
    <scope>NUCLEOTIDE SEQUENCE</scope>
    <source>
        <strain evidence="5">KVB221</strain>
    </source>
</reference>
<dbReference type="PANTHER" id="PTHR33204">
    <property type="entry name" value="TRANSCRIPTIONAL REGULATOR, MARR FAMILY"/>
    <property type="match status" value="1"/>
</dbReference>
<dbReference type="InterPro" id="IPR002577">
    <property type="entry name" value="HTH_HxlR"/>
</dbReference>
<gene>
    <name evidence="5" type="ORF">JJB09_00455</name>
</gene>
<dbReference type="AlphaFoldDB" id="A0A936YPN7"/>
<name>A0A936YPN7_9HYPH</name>
<dbReference type="InterPro" id="IPR036388">
    <property type="entry name" value="WH-like_DNA-bd_sf"/>
</dbReference>
<evidence type="ECO:0000256" key="1">
    <source>
        <dbReference type="ARBA" id="ARBA00023015"/>
    </source>
</evidence>
<evidence type="ECO:0000313" key="6">
    <source>
        <dbReference type="Proteomes" id="UP000633219"/>
    </source>
</evidence>
<dbReference type="PROSITE" id="PS51118">
    <property type="entry name" value="HTH_HXLR"/>
    <property type="match status" value="1"/>
</dbReference>
<dbReference type="SUPFAM" id="SSF46785">
    <property type="entry name" value="Winged helix' DNA-binding domain"/>
    <property type="match status" value="1"/>
</dbReference>